<dbReference type="CDD" id="cd00037">
    <property type="entry name" value="CLECT"/>
    <property type="match status" value="2"/>
</dbReference>
<dbReference type="InterPro" id="IPR016187">
    <property type="entry name" value="CTDL_fold"/>
</dbReference>
<dbReference type="OrthoDB" id="6356110at2759"/>
<dbReference type="Pfam" id="PF00059">
    <property type="entry name" value="Lectin_C"/>
    <property type="match status" value="3"/>
</dbReference>
<evidence type="ECO:0000256" key="2">
    <source>
        <dbReference type="SAM" id="MobiDB-lite"/>
    </source>
</evidence>
<dbReference type="InterPro" id="IPR018378">
    <property type="entry name" value="C-type_lectin_CS"/>
</dbReference>
<dbReference type="Gene3D" id="3.10.100.10">
    <property type="entry name" value="Mannose-Binding Protein A, subunit A"/>
    <property type="match status" value="3"/>
</dbReference>
<feature type="compositionally biased region" description="Polar residues" evidence="2">
    <location>
        <begin position="1"/>
        <end position="12"/>
    </location>
</feature>
<evidence type="ECO:0000313" key="4">
    <source>
        <dbReference type="EMBL" id="TNN57915.1"/>
    </source>
</evidence>
<comment type="caution">
    <text evidence="4">The sequence shown here is derived from an EMBL/GenBank/DDBJ whole genome shotgun (WGS) entry which is preliminary data.</text>
</comment>
<organism evidence="4 5">
    <name type="scientific">Liparis tanakae</name>
    <name type="common">Tanaka's snailfish</name>
    <dbReference type="NCBI Taxonomy" id="230148"/>
    <lineage>
        <taxon>Eukaryota</taxon>
        <taxon>Metazoa</taxon>
        <taxon>Chordata</taxon>
        <taxon>Craniata</taxon>
        <taxon>Vertebrata</taxon>
        <taxon>Euteleostomi</taxon>
        <taxon>Actinopterygii</taxon>
        <taxon>Neopterygii</taxon>
        <taxon>Teleostei</taxon>
        <taxon>Neoteleostei</taxon>
        <taxon>Acanthomorphata</taxon>
        <taxon>Eupercaria</taxon>
        <taxon>Perciformes</taxon>
        <taxon>Cottioidei</taxon>
        <taxon>Cottales</taxon>
        <taxon>Liparidae</taxon>
        <taxon>Liparis</taxon>
    </lineage>
</organism>
<dbReference type="InterPro" id="IPR001304">
    <property type="entry name" value="C-type_lectin-like"/>
</dbReference>
<sequence length="318" mass="35967">MRGNPNGKQHQYSPGPGAPRTAPCSSCDQQQQHRVRMAPWTLSLLVLSLHGAAAGFNPLIEPGLASALFGYEKWGFGEPNNHNDNEHCAEVHIYNTWHWNDAPCEAYNDWICQIDKAFLTIQMLNYNEDYWIGMNDVNWEMHFVWTDGKAISYTNWAKGHPKSEPDGRFTFNDELFDCVIMVGSNSKMSGVWKVEDCHSKQSFICKRNSDSQIVVPATTVLPKAFHKLGNDSYKLVALKMKWDEARRQCQADDADLVSILNPITQAYVTLQIFDHNEPVWIGLNSNEHPLSPHNSPATVQKQRNKPPGYLSEAIVIPS</sequence>
<feature type="region of interest" description="Disordered" evidence="2">
    <location>
        <begin position="1"/>
        <end position="28"/>
    </location>
</feature>
<keyword evidence="1" id="KW-1015">Disulfide bond</keyword>
<evidence type="ECO:0000259" key="3">
    <source>
        <dbReference type="PROSITE" id="PS50041"/>
    </source>
</evidence>
<reference evidence="4 5" key="1">
    <citation type="submission" date="2019-03" db="EMBL/GenBank/DDBJ databases">
        <title>First draft genome of Liparis tanakae, snailfish: a comprehensive survey of snailfish specific genes.</title>
        <authorList>
            <person name="Kim W."/>
            <person name="Song I."/>
            <person name="Jeong J.-H."/>
            <person name="Kim D."/>
            <person name="Kim S."/>
            <person name="Ryu S."/>
            <person name="Song J.Y."/>
            <person name="Lee S.K."/>
        </authorList>
    </citation>
    <scope>NUCLEOTIDE SEQUENCE [LARGE SCALE GENOMIC DNA]</scope>
    <source>
        <tissue evidence="4">Muscle</tissue>
    </source>
</reference>
<proteinExistence type="predicted"/>
<dbReference type="InterPro" id="IPR016186">
    <property type="entry name" value="C-type_lectin-like/link_sf"/>
</dbReference>
<accession>A0A4Z2GXT2</accession>
<evidence type="ECO:0000313" key="5">
    <source>
        <dbReference type="Proteomes" id="UP000314294"/>
    </source>
</evidence>
<dbReference type="AlphaFoldDB" id="A0A4Z2GXT2"/>
<keyword evidence="5" id="KW-1185">Reference proteome</keyword>
<protein>
    <submittedName>
        <fullName evidence="4">Macrophage mannose receptor 1</fullName>
    </submittedName>
</protein>
<keyword evidence="4" id="KW-0675">Receptor</keyword>
<dbReference type="SUPFAM" id="SSF56436">
    <property type="entry name" value="C-type lectin-like"/>
    <property type="match status" value="3"/>
</dbReference>
<dbReference type="PANTHER" id="PTHR22803">
    <property type="entry name" value="MANNOSE, PHOSPHOLIPASE, LECTIN RECEPTOR RELATED"/>
    <property type="match status" value="1"/>
</dbReference>
<dbReference type="Proteomes" id="UP000314294">
    <property type="component" value="Unassembled WGS sequence"/>
</dbReference>
<dbReference type="PROSITE" id="PS50041">
    <property type="entry name" value="C_TYPE_LECTIN_2"/>
    <property type="match status" value="1"/>
</dbReference>
<dbReference type="PROSITE" id="PS00615">
    <property type="entry name" value="C_TYPE_LECTIN_1"/>
    <property type="match status" value="1"/>
</dbReference>
<dbReference type="SMART" id="SM00034">
    <property type="entry name" value="CLECT"/>
    <property type="match status" value="2"/>
</dbReference>
<dbReference type="InterPro" id="IPR050111">
    <property type="entry name" value="C-type_lectin/snaclec_domain"/>
</dbReference>
<feature type="domain" description="C-type lectin" evidence="3">
    <location>
        <begin position="84"/>
        <end position="206"/>
    </location>
</feature>
<dbReference type="EMBL" id="SRLO01000393">
    <property type="protein sequence ID" value="TNN57915.1"/>
    <property type="molecule type" value="Genomic_DNA"/>
</dbReference>
<gene>
    <name evidence="4" type="primary">MRC1_0</name>
    <name evidence="4" type="ORF">EYF80_031831</name>
</gene>
<name>A0A4Z2GXT2_9TELE</name>
<evidence type="ECO:0000256" key="1">
    <source>
        <dbReference type="ARBA" id="ARBA00023157"/>
    </source>
</evidence>